<dbReference type="GO" id="GO:0032993">
    <property type="term" value="C:protein-DNA complex"/>
    <property type="evidence" value="ECO:0007669"/>
    <property type="project" value="TreeGrafter"/>
</dbReference>
<dbReference type="InterPro" id="IPR011006">
    <property type="entry name" value="CheY-like_superfamily"/>
</dbReference>
<evidence type="ECO:0000259" key="9">
    <source>
        <dbReference type="PROSITE" id="PS51755"/>
    </source>
</evidence>
<evidence type="ECO:0000256" key="5">
    <source>
        <dbReference type="ARBA" id="ARBA00023163"/>
    </source>
</evidence>
<dbReference type="GO" id="GO:0000976">
    <property type="term" value="F:transcription cis-regulatory region binding"/>
    <property type="evidence" value="ECO:0007669"/>
    <property type="project" value="TreeGrafter"/>
</dbReference>
<accession>A0A8J3EAS6</accession>
<evidence type="ECO:0000313" key="10">
    <source>
        <dbReference type="EMBL" id="GGG30279.1"/>
    </source>
</evidence>
<feature type="domain" description="Response regulatory" evidence="8">
    <location>
        <begin position="8"/>
        <end position="123"/>
    </location>
</feature>
<dbReference type="Pfam" id="PF00072">
    <property type="entry name" value="Response_reg"/>
    <property type="match status" value="1"/>
</dbReference>
<dbReference type="SMART" id="SM00448">
    <property type="entry name" value="REC"/>
    <property type="match status" value="1"/>
</dbReference>
<name>A0A8J3EAS6_9PROT</name>
<keyword evidence="5" id="KW-0804">Transcription</keyword>
<dbReference type="RefSeq" id="WP_188899651.1">
    <property type="nucleotide sequence ID" value="NZ_BMKS01000004.1"/>
</dbReference>
<protein>
    <submittedName>
        <fullName evidence="10">DNA-binding response regulator</fullName>
    </submittedName>
</protein>
<dbReference type="AlphaFoldDB" id="A0A8J3EAS6"/>
<evidence type="ECO:0000313" key="11">
    <source>
        <dbReference type="Proteomes" id="UP000597507"/>
    </source>
</evidence>
<comment type="caution">
    <text evidence="10">The sequence shown here is derived from an EMBL/GenBank/DDBJ whole genome shotgun (WGS) entry which is preliminary data.</text>
</comment>
<feature type="DNA-binding region" description="OmpR/PhoB-type" evidence="7">
    <location>
        <begin position="154"/>
        <end position="255"/>
    </location>
</feature>
<dbReference type="InterPro" id="IPR036388">
    <property type="entry name" value="WH-like_DNA-bd_sf"/>
</dbReference>
<dbReference type="GO" id="GO:0005829">
    <property type="term" value="C:cytosol"/>
    <property type="evidence" value="ECO:0007669"/>
    <property type="project" value="TreeGrafter"/>
</dbReference>
<evidence type="ECO:0000256" key="6">
    <source>
        <dbReference type="PROSITE-ProRule" id="PRU00169"/>
    </source>
</evidence>
<dbReference type="Gene3D" id="1.10.10.10">
    <property type="entry name" value="Winged helix-like DNA-binding domain superfamily/Winged helix DNA-binding domain"/>
    <property type="match status" value="1"/>
</dbReference>
<feature type="domain" description="OmpR/PhoB-type" evidence="9">
    <location>
        <begin position="154"/>
        <end position="255"/>
    </location>
</feature>
<dbReference type="GO" id="GO:0006355">
    <property type="term" value="P:regulation of DNA-templated transcription"/>
    <property type="evidence" value="ECO:0007669"/>
    <property type="project" value="InterPro"/>
</dbReference>
<keyword evidence="4 7" id="KW-0238">DNA-binding</keyword>
<dbReference type="Pfam" id="PF00486">
    <property type="entry name" value="Trans_reg_C"/>
    <property type="match status" value="1"/>
</dbReference>
<proteinExistence type="predicted"/>
<dbReference type="CDD" id="cd00383">
    <property type="entry name" value="trans_reg_C"/>
    <property type="match status" value="1"/>
</dbReference>
<dbReference type="SUPFAM" id="SSF52172">
    <property type="entry name" value="CheY-like"/>
    <property type="match status" value="1"/>
</dbReference>
<dbReference type="InterPro" id="IPR016032">
    <property type="entry name" value="Sig_transdc_resp-reg_C-effctor"/>
</dbReference>
<dbReference type="PANTHER" id="PTHR48111:SF4">
    <property type="entry name" value="DNA-BINDING DUAL TRANSCRIPTIONAL REGULATOR OMPR"/>
    <property type="match status" value="1"/>
</dbReference>
<evidence type="ECO:0000256" key="3">
    <source>
        <dbReference type="ARBA" id="ARBA00023015"/>
    </source>
</evidence>
<evidence type="ECO:0000256" key="4">
    <source>
        <dbReference type="ARBA" id="ARBA00023125"/>
    </source>
</evidence>
<dbReference type="PROSITE" id="PS50110">
    <property type="entry name" value="RESPONSE_REGULATORY"/>
    <property type="match status" value="1"/>
</dbReference>
<evidence type="ECO:0000259" key="8">
    <source>
        <dbReference type="PROSITE" id="PS50110"/>
    </source>
</evidence>
<keyword evidence="11" id="KW-1185">Reference proteome</keyword>
<keyword evidence="3" id="KW-0805">Transcription regulation</keyword>
<evidence type="ECO:0000256" key="1">
    <source>
        <dbReference type="ARBA" id="ARBA00022553"/>
    </source>
</evidence>
<evidence type="ECO:0000256" key="2">
    <source>
        <dbReference type="ARBA" id="ARBA00023012"/>
    </source>
</evidence>
<organism evidence="10 11">
    <name type="scientific">Caldovatus sediminis</name>
    <dbReference type="NCBI Taxonomy" id="2041189"/>
    <lineage>
        <taxon>Bacteria</taxon>
        <taxon>Pseudomonadati</taxon>
        <taxon>Pseudomonadota</taxon>
        <taxon>Alphaproteobacteria</taxon>
        <taxon>Acetobacterales</taxon>
        <taxon>Roseomonadaceae</taxon>
        <taxon>Caldovatus</taxon>
    </lineage>
</organism>
<reference evidence="10 11" key="1">
    <citation type="journal article" date="2014" name="Int. J. Syst. Evol. Microbiol.">
        <title>Complete genome sequence of Corynebacterium casei LMG S-19264T (=DSM 44701T), isolated from a smear-ripened cheese.</title>
        <authorList>
            <consortium name="US DOE Joint Genome Institute (JGI-PGF)"/>
            <person name="Walter F."/>
            <person name="Albersmeier A."/>
            <person name="Kalinowski J."/>
            <person name="Ruckert C."/>
        </authorList>
    </citation>
    <scope>NUCLEOTIDE SEQUENCE [LARGE SCALE GENOMIC DNA]</scope>
    <source>
        <strain evidence="10 11">CGMCC 1.16330</strain>
    </source>
</reference>
<keyword evidence="1 6" id="KW-0597">Phosphoprotein</keyword>
<dbReference type="SMART" id="SM00862">
    <property type="entry name" value="Trans_reg_C"/>
    <property type="match status" value="1"/>
</dbReference>
<feature type="modified residue" description="4-aspartylphosphate" evidence="6">
    <location>
        <position position="57"/>
    </location>
</feature>
<dbReference type="PROSITE" id="PS51755">
    <property type="entry name" value="OMPR_PHOB"/>
    <property type="match status" value="1"/>
</dbReference>
<dbReference type="InterPro" id="IPR001789">
    <property type="entry name" value="Sig_transdc_resp-reg_receiver"/>
</dbReference>
<dbReference type="PANTHER" id="PTHR48111">
    <property type="entry name" value="REGULATOR OF RPOS"/>
    <property type="match status" value="1"/>
</dbReference>
<evidence type="ECO:0000256" key="7">
    <source>
        <dbReference type="PROSITE-ProRule" id="PRU01091"/>
    </source>
</evidence>
<dbReference type="Proteomes" id="UP000597507">
    <property type="component" value="Unassembled WGS sequence"/>
</dbReference>
<dbReference type="Gene3D" id="6.10.250.690">
    <property type="match status" value="1"/>
</dbReference>
<dbReference type="SUPFAM" id="SSF46894">
    <property type="entry name" value="C-terminal effector domain of the bipartite response regulators"/>
    <property type="match status" value="1"/>
</dbReference>
<gene>
    <name evidence="10" type="ORF">GCM10010964_17760</name>
</gene>
<dbReference type="InterPro" id="IPR039420">
    <property type="entry name" value="WalR-like"/>
</dbReference>
<dbReference type="Gene3D" id="3.40.50.2300">
    <property type="match status" value="1"/>
</dbReference>
<sequence>MTGTAMPAVLVVEDDPFQRQTVEQYLAMQGLRVAAVGDGAAFRAAVEATMPDVVLLDVGLPGGEDGFALARWLRGRSARVGIIMLTAAGDLVDRVVGLESGADDYIPKPFEPRELLARVKAVLRRSGGGAAVPAVAPGPGVAETAGPQRPALPPDCVAVGAALLHVTRRVLILPDGSEAPLTPSEFALLHLLVRHPNRPLQRDWLLEATSEGEEPEAFDRSIDLRIMRLRRKVERNPSRPEAIRTVRGVGYMFVPPGG</sequence>
<dbReference type="InterPro" id="IPR001867">
    <property type="entry name" value="OmpR/PhoB-type_DNA-bd"/>
</dbReference>
<dbReference type="EMBL" id="BMKS01000004">
    <property type="protein sequence ID" value="GGG30279.1"/>
    <property type="molecule type" value="Genomic_DNA"/>
</dbReference>
<keyword evidence="2" id="KW-0902">Two-component regulatory system</keyword>
<dbReference type="GO" id="GO:0000156">
    <property type="term" value="F:phosphorelay response regulator activity"/>
    <property type="evidence" value="ECO:0007669"/>
    <property type="project" value="TreeGrafter"/>
</dbReference>